<gene>
    <name evidence="1" type="ORF">GCM10009825_30600</name>
</gene>
<dbReference type="EMBL" id="BAAAQB010000038">
    <property type="protein sequence ID" value="GAA2141748.1"/>
    <property type="molecule type" value="Genomic_DNA"/>
</dbReference>
<reference evidence="2" key="1">
    <citation type="journal article" date="2019" name="Int. J. Syst. Evol. Microbiol.">
        <title>The Global Catalogue of Microorganisms (GCM) 10K type strain sequencing project: providing services to taxonomists for standard genome sequencing and annotation.</title>
        <authorList>
            <consortium name="The Broad Institute Genomics Platform"/>
            <consortium name="The Broad Institute Genome Sequencing Center for Infectious Disease"/>
            <person name="Wu L."/>
            <person name="Ma J."/>
        </authorList>
    </citation>
    <scope>NUCLEOTIDE SEQUENCE [LARGE SCALE GENOMIC DNA]</scope>
    <source>
        <strain evidence="2">JCM 15921</strain>
    </source>
</reference>
<sequence>MLQGYVDMISLDKRKLTGWVQLGRYGEEPHLQLGRHGDHAGSVIFGSERPDVRAARGIANTAFTLTFEDPLDIKSFILKTLQVTATVDGEISTIPLSSSAEVGLIADFVKQAATNTAGAREAILEALHIPDFTLSKHIDEVRETAESGDLSYIAFPVGLRSSNDVAQIGRDGHLFLTGGNNALRDQYVEPKNAAEQTALEEKAQRWVSTIRSTSRALNDMGIPFLQIVIPEKLTALRHLAPLPISGPTPLYRRVNELMDSTPDYLSFLDMFDNWSGDIEGWQRNDTHCSPAGSLAMARSILERLPDCHPGVLAGIELTGTVYRDGDLSAKFFDIPLWDRQHVPAPGSLDDSEIELAYSYNPGNFVDSHNIWINNRAPIKKKVLVFGNSFFGGVTSPTRLGWWFARLFSEYNMKWVNTVDMDLVKDVRPDFVIAQTIERFMVRPPEPAS</sequence>
<dbReference type="Proteomes" id="UP001500102">
    <property type="component" value="Unassembled WGS sequence"/>
</dbReference>
<accession>A0ABP5L4N1</accession>
<evidence type="ECO:0008006" key="3">
    <source>
        <dbReference type="Google" id="ProtNLM"/>
    </source>
</evidence>
<evidence type="ECO:0000313" key="2">
    <source>
        <dbReference type="Proteomes" id="UP001500102"/>
    </source>
</evidence>
<protein>
    <recommendedName>
        <fullName evidence="3">AlgX/AlgJ SGNH hydrolase-like domain-containing protein</fullName>
    </recommendedName>
</protein>
<name>A0ABP5L4N1_9MICC</name>
<proteinExistence type="predicted"/>
<evidence type="ECO:0000313" key="1">
    <source>
        <dbReference type="EMBL" id="GAA2141748.1"/>
    </source>
</evidence>
<organism evidence="1 2">
    <name type="scientific">Arthrobacter humicola</name>
    <dbReference type="NCBI Taxonomy" id="409291"/>
    <lineage>
        <taxon>Bacteria</taxon>
        <taxon>Bacillati</taxon>
        <taxon>Actinomycetota</taxon>
        <taxon>Actinomycetes</taxon>
        <taxon>Micrococcales</taxon>
        <taxon>Micrococcaceae</taxon>
        <taxon>Arthrobacter</taxon>
    </lineage>
</organism>
<keyword evidence="2" id="KW-1185">Reference proteome</keyword>
<comment type="caution">
    <text evidence="1">The sequence shown here is derived from an EMBL/GenBank/DDBJ whole genome shotgun (WGS) entry which is preliminary data.</text>
</comment>